<reference evidence="2 3" key="1">
    <citation type="journal article" date="2015" name="Genome Biol. Evol.">
        <title>Characterization of Three Mycobacterium spp. with Potential Use in Bioremediation by Genome Sequencing and Comparative Genomics.</title>
        <authorList>
            <person name="Das S."/>
            <person name="Pettersson B.M."/>
            <person name="Behra P.R."/>
            <person name="Ramesh M."/>
            <person name="Dasgupta S."/>
            <person name="Bhattacharya A."/>
            <person name="Kirsebom L.A."/>
        </authorList>
    </citation>
    <scope>NUCLEOTIDE SEQUENCE [LARGE SCALE GENOMIC DNA]</scope>
    <source>
        <strain evidence="2 3">DSM 44075</strain>
    </source>
</reference>
<name>A0A0J6VR16_9MYCO</name>
<feature type="region of interest" description="Disordered" evidence="1">
    <location>
        <begin position="126"/>
        <end position="165"/>
    </location>
</feature>
<dbReference type="Proteomes" id="UP000036313">
    <property type="component" value="Unassembled WGS sequence"/>
</dbReference>
<dbReference type="EMBL" id="JYNU01000029">
    <property type="protein sequence ID" value="KMO72614.1"/>
    <property type="molecule type" value="Genomic_DNA"/>
</dbReference>
<comment type="caution">
    <text evidence="2">The sequence shown here is derived from an EMBL/GenBank/DDBJ whole genome shotgun (WGS) entry which is preliminary data.</text>
</comment>
<gene>
    <name evidence="2" type="ORF">MOBUDSM44075_03957</name>
</gene>
<protein>
    <recommendedName>
        <fullName evidence="4">Peptidase M50</fullName>
    </recommendedName>
</protein>
<evidence type="ECO:0000313" key="3">
    <source>
        <dbReference type="Proteomes" id="UP000036313"/>
    </source>
</evidence>
<evidence type="ECO:0000313" key="2">
    <source>
        <dbReference type="EMBL" id="KMO72614.1"/>
    </source>
</evidence>
<accession>A0A0J6VR16</accession>
<organism evidence="2 3">
    <name type="scientific">Mycolicibacterium obuense</name>
    <dbReference type="NCBI Taxonomy" id="1807"/>
    <lineage>
        <taxon>Bacteria</taxon>
        <taxon>Bacillati</taxon>
        <taxon>Actinomycetota</taxon>
        <taxon>Actinomycetes</taxon>
        <taxon>Mycobacteriales</taxon>
        <taxon>Mycobacteriaceae</taxon>
        <taxon>Mycolicibacterium</taxon>
    </lineage>
</organism>
<proteinExistence type="predicted"/>
<dbReference type="AlphaFoldDB" id="A0A0J6VR16"/>
<evidence type="ECO:0008006" key="4">
    <source>
        <dbReference type="Google" id="ProtNLM"/>
    </source>
</evidence>
<evidence type="ECO:0000256" key="1">
    <source>
        <dbReference type="SAM" id="MobiDB-lite"/>
    </source>
</evidence>
<dbReference type="PATRIC" id="fig|1807.14.peg.3984"/>
<feature type="compositionally biased region" description="Polar residues" evidence="1">
    <location>
        <begin position="126"/>
        <end position="138"/>
    </location>
</feature>
<sequence>MCSPGGARVPRPLRELPGTDLDQVGTWRRVVVVGAEADLAAVLKALLRADRLDVEVAHVRRAFGARRAVHAPATRVPLIRDETGSVVVGVALWRPPEGERTLHGEAVVDDTVLFDGEVTGVRVEPTSTVRSEPRSTAYTPIRAAARGRAHPARRGRRRRHRAVRR</sequence>
<feature type="compositionally biased region" description="Basic residues" evidence="1">
    <location>
        <begin position="145"/>
        <end position="165"/>
    </location>
</feature>